<evidence type="ECO:0000259" key="2">
    <source>
        <dbReference type="PROSITE" id="PS50883"/>
    </source>
</evidence>
<dbReference type="InterPro" id="IPR029787">
    <property type="entry name" value="Nucleotide_cyclase"/>
</dbReference>
<protein>
    <submittedName>
        <fullName evidence="4">Cyclic di-GMP phosphodiesterase Gmr</fullName>
        <ecNumber evidence="4">3.1.4.52</ecNumber>
    </submittedName>
</protein>
<dbReference type="Gene3D" id="3.30.70.270">
    <property type="match status" value="1"/>
</dbReference>
<proteinExistence type="predicted"/>
<dbReference type="InterPro" id="IPR050706">
    <property type="entry name" value="Cyclic-di-GMP_PDE-like"/>
</dbReference>
<name>A0A6N2ZW10_9FIRM</name>
<keyword evidence="4" id="KW-0378">Hydrolase</keyword>
<keyword evidence="1" id="KW-0812">Transmembrane</keyword>
<sequence length="990" mass="113716">MFRKIMKNKSIFSYLLVVMCILVLIETTILVGSLSTGGMFAKLNQNAKDIVDQRVINRSSYLQNEMLNNWSNLSQLTDHINTTAKQLVSEGKVDYEHLDDSSETATPLILAVVDQLISTMRSQHVTGAYIIFNNHDLDKGLEDKPGIYLRDLDPLSKASAENGDLLIERAPTEVVKSLNIATDSSWRPRFEFKKANIKYYDFFYTPYQQAISNSQEFSSTDMGYWGGSFRLRDSENEAFTYSLPLINDQGAVYGVVGIDITLDYLNKLLPSTELLDEGNGSYLLAINQDDSLILSNILTNGNIYTTKSPTTELMQSENDYYINQGSNTLYSSLKYLNIYNSNTPYSNQRWALVGIVDTSDLFAFTNKITSILMFAIFLTLTVGIGGSFIFSYIISKPIKKLSDEVVKANIKNKISFRRTNIAEIDHLANMMEQLNQNVRDTALKFTNLLQMASIKLAGFEYNINTEELFISENFFEVLLKYDVNTSELTMTKFKETFEGYKQYIVSHDYSKKEYLFKIPDDDNYVFVNLRLLVNDNAYTGVIENVTNTIVEKNVIEYERDHDALTGLLNRRAFIRIMNSLFENEINKIKIAALLMLDLDNLKYINDNYGHEIGDNYISKAAETFVNSTPENTIISRISGDEFFVFFYGYDDENVIKQLINKLKEAISKAFIPLADNSNFHVNASGGIAWYPRDSESFEKLQHYADYAMYKIKRTSKGNLTEFNLNDYIADSFLSESKEELNTIIEDRAIQFYFQPIISSKDGTIYAYESLMRSFMPSLKNPLDILKIAKEEGRLAEIEELTWSSSLETFANHLRNERINKDCKIFINSISNQILSTKKIDELEKEYSKYLKNVVLEVTEVEYIDENYHQQKAELMKKWQAELALDDYGSGYNSDRILLLISPKFIKIDMDIIRNIDSDPDKCKIVENIVNYAHERDMKLIAEGIETIDELKQVIKLKVDYLQGFLLAKPQYLPPRIQEDVIKLIQLLNEK</sequence>
<dbReference type="PROSITE" id="PS50883">
    <property type="entry name" value="EAL"/>
    <property type="match status" value="1"/>
</dbReference>
<feature type="domain" description="EAL" evidence="2">
    <location>
        <begin position="733"/>
        <end position="983"/>
    </location>
</feature>
<dbReference type="PANTHER" id="PTHR33121:SF70">
    <property type="entry name" value="SIGNALING PROTEIN YKOW"/>
    <property type="match status" value="1"/>
</dbReference>
<dbReference type="SMART" id="SM00267">
    <property type="entry name" value="GGDEF"/>
    <property type="match status" value="1"/>
</dbReference>
<dbReference type="GeneID" id="64195693"/>
<dbReference type="NCBIfam" id="TIGR00254">
    <property type="entry name" value="GGDEF"/>
    <property type="match status" value="1"/>
</dbReference>
<dbReference type="Pfam" id="PF00563">
    <property type="entry name" value="EAL"/>
    <property type="match status" value="1"/>
</dbReference>
<dbReference type="CDD" id="cd01949">
    <property type="entry name" value="GGDEF"/>
    <property type="match status" value="1"/>
</dbReference>
<dbReference type="Gene3D" id="3.20.20.450">
    <property type="entry name" value="EAL domain"/>
    <property type="match status" value="1"/>
</dbReference>
<dbReference type="SUPFAM" id="SSF141868">
    <property type="entry name" value="EAL domain-like"/>
    <property type="match status" value="1"/>
</dbReference>
<dbReference type="Gene3D" id="3.30.450.20">
    <property type="entry name" value="PAS domain"/>
    <property type="match status" value="1"/>
</dbReference>
<feature type="domain" description="GGDEF" evidence="3">
    <location>
        <begin position="589"/>
        <end position="724"/>
    </location>
</feature>
<evidence type="ECO:0000313" key="4">
    <source>
        <dbReference type="EMBL" id="VYT83699.1"/>
    </source>
</evidence>
<dbReference type="InterPro" id="IPR001633">
    <property type="entry name" value="EAL_dom"/>
</dbReference>
<dbReference type="PANTHER" id="PTHR33121">
    <property type="entry name" value="CYCLIC DI-GMP PHOSPHODIESTERASE PDEF"/>
    <property type="match status" value="1"/>
</dbReference>
<dbReference type="SMART" id="SM00052">
    <property type="entry name" value="EAL"/>
    <property type="match status" value="1"/>
</dbReference>
<dbReference type="CDD" id="cd01948">
    <property type="entry name" value="EAL"/>
    <property type="match status" value="1"/>
</dbReference>
<dbReference type="Pfam" id="PF00990">
    <property type="entry name" value="GGDEF"/>
    <property type="match status" value="1"/>
</dbReference>
<keyword evidence="1" id="KW-0472">Membrane</keyword>
<reference evidence="4" key="1">
    <citation type="submission" date="2019-11" db="EMBL/GenBank/DDBJ databases">
        <authorList>
            <person name="Feng L."/>
        </authorList>
    </citation>
    <scope>NUCLEOTIDE SEQUENCE</scope>
    <source>
        <strain evidence="4">CramosumLFYP8</strain>
    </source>
</reference>
<dbReference type="EMBL" id="CACRTL010000019">
    <property type="protein sequence ID" value="VYT83699.1"/>
    <property type="molecule type" value="Genomic_DNA"/>
</dbReference>
<dbReference type="InterPro" id="IPR035919">
    <property type="entry name" value="EAL_sf"/>
</dbReference>
<organism evidence="4">
    <name type="scientific">Thomasclavelia ramosa</name>
    <dbReference type="NCBI Taxonomy" id="1547"/>
    <lineage>
        <taxon>Bacteria</taxon>
        <taxon>Bacillati</taxon>
        <taxon>Bacillota</taxon>
        <taxon>Erysipelotrichia</taxon>
        <taxon>Erysipelotrichales</taxon>
        <taxon>Coprobacillaceae</taxon>
        <taxon>Thomasclavelia</taxon>
    </lineage>
</organism>
<gene>
    <name evidence="4" type="primary">gmr_6</name>
    <name evidence="4" type="ORF">CRLFYP8_02304</name>
</gene>
<accession>A0A6N2ZW10</accession>
<dbReference type="RefSeq" id="WP_008791704.1">
    <property type="nucleotide sequence ID" value="NZ_CAACVM010000008.1"/>
</dbReference>
<evidence type="ECO:0000256" key="1">
    <source>
        <dbReference type="SAM" id="Phobius"/>
    </source>
</evidence>
<dbReference type="SUPFAM" id="SSF55073">
    <property type="entry name" value="Nucleotide cyclase"/>
    <property type="match status" value="1"/>
</dbReference>
<dbReference type="CDD" id="cd18773">
    <property type="entry name" value="PDC1_HK_sensor"/>
    <property type="match status" value="1"/>
</dbReference>
<feature type="transmembrane region" description="Helical" evidence="1">
    <location>
        <begin position="12"/>
        <end position="34"/>
    </location>
</feature>
<dbReference type="AlphaFoldDB" id="A0A6N2ZW10"/>
<keyword evidence="1" id="KW-1133">Transmembrane helix</keyword>
<dbReference type="InterPro" id="IPR043128">
    <property type="entry name" value="Rev_trsase/Diguanyl_cyclase"/>
</dbReference>
<dbReference type="PROSITE" id="PS50887">
    <property type="entry name" value="GGDEF"/>
    <property type="match status" value="1"/>
</dbReference>
<dbReference type="EC" id="3.1.4.52" evidence="4"/>
<feature type="transmembrane region" description="Helical" evidence="1">
    <location>
        <begin position="371"/>
        <end position="394"/>
    </location>
</feature>
<evidence type="ECO:0000259" key="3">
    <source>
        <dbReference type="PROSITE" id="PS50887"/>
    </source>
</evidence>
<dbReference type="GO" id="GO:0071111">
    <property type="term" value="F:cyclic-guanylate-specific phosphodiesterase activity"/>
    <property type="evidence" value="ECO:0007669"/>
    <property type="project" value="UniProtKB-EC"/>
</dbReference>
<dbReference type="InterPro" id="IPR000160">
    <property type="entry name" value="GGDEF_dom"/>
</dbReference>